<dbReference type="EMBL" id="JARRAF010000018">
    <property type="protein sequence ID" value="MDK2125381.1"/>
    <property type="molecule type" value="Genomic_DNA"/>
</dbReference>
<proteinExistence type="inferred from homology"/>
<dbReference type="NCBIfam" id="NF008107">
    <property type="entry name" value="PRK10853.1"/>
    <property type="match status" value="1"/>
</dbReference>
<comment type="similarity">
    <text evidence="1 2">Belongs to the ArsC family.</text>
</comment>
<dbReference type="PANTHER" id="PTHR30041">
    <property type="entry name" value="ARSENATE REDUCTASE"/>
    <property type="match status" value="1"/>
</dbReference>
<keyword evidence="4" id="KW-1185">Reference proteome</keyword>
<comment type="caution">
    <text evidence="3">The sequence shown here is derived from an EMBL/GenBank/DDBJ whole genome shotgun (WGS) entry which is preliminary data.</text>
</comment>
<gene>
    <name evidence="3" type="ORF">PZA18_15105</name>
</gene>
<dbReference type="CDD" id="cd03035">
    <property type="entry name" value="ArsC_Yffb"/>
    <property type="match status" value="1"/>
</dbReference>
<dbReference type="PANTHER" id="PTHR30041:SF8">
    <property type="entry name" value="PROTEIN YFFB"/>
    <property type="match status" value="1"/>
</dbReference>
<evidence type="ECO:0000256" key="1">
    <source>
        <dbReference type="ARBA" id="ARBA00007198"/>
    </source>
</evidence>
<dbReference type="RefSeq" id="WP_284101689.1">
    <property type="nucleotide sequence ID" value="NZ_JARRAF010000018.1"/>
</dbReference>
<reference evidence="3" key="1">
    <citation type="submission" date="2023-03" db="EMBL/GenBank/DDBJ databases">
        <title>Chitinimonas shenzhenensis gen. nov., sp. nov., a novel member of family Burkholderiaceae isolated from activated sludge collected in Shen Zhen, China.</title>
        <authorList>
            <person name="Wang X."/>
        </authorList>
    </citation>
    <scope>NUCLEOTIDE SEQUENCE</scope>
    <source>
        <strain evidence="3">DQS-5</strain>
    </source>
</reference>
<dbReference type="Proteomes" id="UP001172778">
    <property type="component" value="Unassembled WGS sequence"/>
</dbReference>
<dbReference type="PROSITE" id="PS51353">
    <property type="entry name" value="ARSC"/>
    <property type="match status" value="1"/>
</dbReference>
<name>A0ABT7DZA8_9NEIS</name>
<sequence length="114" mass="12918">MKMYGIVNCSTIKKARDWLEAEGKAYEFHDYKKQGVPAERLDQWLALHGWQKVLNRQGTTWRKLSPEQQASVVDNASAKALLLLQPSMIKRPVLEVGNAVLLGFDETAYREATA</sequence>
<protein>
    <submittedName>
        <fullName evidence="3">ArsC family reductase</fullName>
    </submittedName>
</protein>
<organism evidence="3 4">
    <name type="scientific">Parachitinimonas caeni</name>
    <dbReference type="NCBI Taxonomy" id="3031301"/>
    <lineage>
        <taxon>Bacteria</taxon>
        <taxon>Pseudomonadati</taxon>
        <taxon>Pseudomonadota</taxon>
        <taxon>Betaproteobacteria</taxon>
        <taxon>Neisseriales</taxon>
        <taxon>Chitinibacteraceae</taxon>
        <taxon>Parachitinimonas</taxon>
    </lineage>
</organism>
<dbReference type="InterPro" id="IPR006660">
    <property type="entry name" value="Arsenate_reductase-like"/>
</dbReference>
<dbReference type="InterPro" id="IPR006504">
    <property type="entry name" value="Tscrpt_reg_Spx/MgsR"/>
</dbReference>
<dbReference type="NCBIfam" id="TIGR01617">
    <property type="entry name" value="arsC_related"/>
    <property type="match status" value="1"/>
</dbReference>
<dbReference type="Gene3D" id="3.40.30.10">
    <property type="entry name" value="Glutaredoxin"/>
    <property type="match status" value="1"/>
</dbReference>
<evidence type="ECO:0000256" key="2">
    <source>
        <dbReference type="PROSITE-ProRule" id="PRU01282"/>
    </source>
</evidence>
<evidence type="ECO:0000313" key="4">
    <source>
        <dbReference type="Proteomes" id="UP001172778"/>
    </source>
</evidence>
<dbReference type="SUPFAM" id="SSF52833">
    <property type="entry name" value="Thioredoxin-like"/>
    <property type="match status" value="1"/>
</dbReference>
<dbReference type="Pfam" id="PF03960">
    <property type="entry name" value="ArsC"/>
    <property type="match status" value="1"/>
</dbReference>
<evidence type="ECO:0000313" key="3">
    <source>
        <dbReference type="EMBL" id="MDK2125381.1"/>
    </source>
</evidence>
<dbReference type="InterPro" id="IPR036249">
    <property type="entry name" value="Thioredoxin-like_sf"/>
</dbReference>
<accession>A0ABT7DZA8</accession>